<name>A0A7R9Q1H0_9ACAR</name>
<proteinExistence type="predicted"/>
<dbReference type="EMBL" id="CAJPIZ010005365">
    <property type="protein sequence ID" value="CAG2108535.1"/>
    <property type="molecule type" value="Genomic_DNA"/>
</dbReference>
<dbReference type="OrthoDB" id="6521861at2759"/>
<evidence type="ECO:0000256" key="1">
    <source>
        <dbReference type="SAM" id="SignalP"/>
    </source>
</evidence>
<keyword evidence="3" id="KW-1185">Reference proteome</keyword>
<sequence>MFKLIVLIAFCGAVLAVNGDDEHKQLHELAANIMQNLQKDHMPSDGSNNGAPNAPLHHMHNIGKNAMNSEYIDKTDKLKVSVGVKGIRFVSVERNGKVVNISAAFGVGAVALYTIDREDNEGIQYYNRKSEMDVEAEIDASLQRLSDEYLMDIPEIAGKNQTKILASQKAKYGLKVEQKSQHKNLKVSVDHGFIVGAVVNVTSNGKLN</sequence>
<feature type="signal peptide" evidence="1">
    <location>
        <begin position="1"/>
        <end position="16"/>
    </location>
</feature>
<evidence type="ECO:0000313" key="2">
    <source>
        <dbReference type="EMBL" id="CAD7628105.1"/>
    </source>
</evidence>
<dbReference type="Proteomes" id="UP000759131">
    <property type="component" value="Unassembled WGS sequence"/>
</dbReference>
<reference evidence="2" key="1">
    <citation type="submission" date="2020-11" db="EMBL/GenBank/DDBJ databases">
        <authorList>
            <person name="Tran Van P."/>
        </authorList>
    </citation>
    <scope>NUCLEOTIDE SEQUENCE</scope>
</reference>
<feature type="chain" id="PRO_5036211690" evidence="1">
    <location>
        <begin position="17"/>
        <end position="208"/>
    </location>
</feature>
<dbReference type="EMBL" id="OC859940">
    <property type="protein sequence ID" value="CAD7628105.1"/>
    <property type="molecule type" value="Genomic_DNA"/>
</dbReference>
<gene>
    <name evidence="2" type="ORF">OSB1V03_LOCUS8527</name>
</gene>
<evidence type="ECO:0000313" key="3">
    <source>
        <dbReference type="Proteomes" id="UP000759131"/>
    </source>
</evidence>
<organism evidence="2">
    <name type="scientific">Medioppia subpectinata</name>
    <dbReference type="NCBI Taxonomy" id="1979941"/>
    <lineage>
        <taxon>Eukaryota</taxon>
        <taxon>Metazoa</taxon>
        <taxon>Ecdysozoa</taxon>
        <taxon>Arthropoda</taxon>
        <taxon>Chelicerata</taxon>
        <taxon>Arachnida</taxon>
        <taxon>Acari</taxon>
        <taxon>Acariformes</taxon>
        <taxon>Sarcoptiformes</taxon>
        <taxon>Oribatida</taxon>
        <taxon>Brachypylina</taxon>
        <taxon>Oppioidea</taxon>
        <taxon>Oppiidae</taxon>
        <taxon>Medioppia</taxon>
    </lineage>
</organism>
<protein>
    <submittedName>
        <fullName evidence="2">Uncharacterized protein</fullName>
    </submittedName>
</protein>
<accession>A0A7R9Q1H0</accession>
<dbReference type="AlphaFoldDB" id="A0A7R9Q1H0"/>
<keyword evidence="1" id="KW-0732">Signal</keyword>